<feature type="compositionally biased region" description="Low complexity" evidence="1">
    <location>
        <begin position="455"/>
        <end position="467"/>
    </location>
</feature>
<dbReference type="EMBL" id="JASNQZ010000015">
    <property type="protein sequence ID" value="KAL0946133.1"/>
    <property type="molecule type" value="Genomic_DNA"/>
</dbReference>
<dbReference type="Proteomes" id="UP001556367">
    <property type="component" value="Unassembled WGS sequence"/>
</dbReference>
<keyword evidence="3" id="KW-1185">Reference proteome</keyword>
<evidence type="ECO:0000256" key="1">
    <source>
        <dbReference type="SAM" id="MobiDB-lite"/>
    </source>
</evidence>
<protein>
    <submittedName>
        <fullName evidence="2">Uncharacterized protein</fullName>
    </submittedName>
</protein>
<feature type="compositionally biased region" description="Basic residues" evidence="1">
    <location>
        <begin position="435"/>
        <end position="454"/>
    </location>
</feature>
<evidence type="ECO:0000313" key="3">
    <source>
        <dbReference type="Proteomes" id="UP001556367"/>
    </source>
</evidence>
<feature type="region of interest" description="Disordered" evidence="1">
    <location>
        <begin position="435"/>
        <end position="467"/>
    </location>
</feature>
<sequence length="467" mass="53618">MQNWVVFCIPSSAAMSQPRPQYQHYIPRFALRRWVVASAPAKVPWPFLDEFLNIYDLKANALLLGTETVARSFGMLDMYKDASRPDDFNHVEHALAKLEHQASEIFAKIEKTSPTGSVMLTRPEVNALRKFMFVMGIRNSYQYAAWKDGTLDPATMWVLRQFATKHGLPSTGHAFIFSLKHLIDTDPWEVAQNEKIFWATRQDYKFQMLNFAISIYRAPPRSEFILTENGFGIWSGISQLNAITKFRVPLVNSFTPFMVTHLYPLSPKVAIILRYNVLTMHELSTANPKDRVTWYFQSFPFEPAKVTYDPPPTMSQSDLPTPNSLEEQHKTMEMWLGGVPVASRSKDKLTFKCFTLSTSQSQMVNSLLLENCLERVIFTDILSLYKSVRLCYDKDKILMHKVDYTKLKRRLVDAFRASQLTVGREDGHKITMVGRHLHRQAAARRRKKKKRKSKSSNSATTSTAPAT</sequence>
<comment type="caution">
    <text evidence="2">The sequence shown here is derived from an EMBL/GenBank/DDBJ whole genome shotgun (WGS) entry which is preliminary data.</text>
</comment>
<organism evidence="2 3">
    <name type="scientific">Hohenbuehelia grisea</name>
    <dbReference type="NCBI Taxonomy" id="104357"/>
    <lineage>
        <taxon>Eukaryota</taxon>
        <taxon>Fungi</taxon>
        <taxon>Dikarya</taxon>
        <taxon>Basidiomycota</taxon>
        <taxon>Agaricomycotina</taxon>
        <taxon>Agaricomycetes</taxon>
        <taxon>Agaricomycetidae</taxon>
        <taxon>Agaricales</taxon>
        <taxon>Pleurotineae</taxon>
        <taxon>Pleurotaceae</taxon>
        <taxon>Hohenbuehelia</taxon>
    </lineage>
</organism>
<name>A0ABR3IS81_9AGAR</name>
<proteinExistence type="predicted"/>
<dbReference type="InterPro" id="IPR025332">
    <property type="entry name" value="DUF4238"/>
</dbReference>
<reference evidence="3" key="1">
    <citation type="submission" date="2024-06" db="EMBL/GenBank/DDBJ databases">
        <title>Multi-omics analyses provide insights into the biosynthesis of the anticancer antibiotic pleurotin in Hohenbuehelia grisea.</title>
        <authorList>
            <person name="Weaver J.A."/>
            <person name="Alberti F."/>
        </authorList>
    </citation>
    <scope>NUCLEOTIDE SEQUENCE [LARGE SCALE GENOMIC DNA]</scope>
    <source>
        <strain evidence="3">T-177</strain>
    </source>
</reference>
<dbReference type="Pfam" id="PF14022">
    <property type="entry name" value="DUF4238"/>
    <property type="match status" value="1"/>
</dbReference>
<evidence type="ECO:0000313" key="2">
    <source>
        <dbReference type="EMBL" id="KAL0946133.1"/>
    </source>
</evidence>
<accession>A0ABR3IS81</accession>
<gene>
    <name evidence="2" type="ORF">HGRIS_012398</name>
</gene>